<accession>A0A3B5LW05</accession>
<dbReference type="SMART" id="SM00002">
    <property type="entry name" value="PLP"/>
    <property type="match status" value="1"/>
</dbReference>
<dbReference type="STRING" id="32473.ENSXCOP00000012019"/>
<reference evidence="2" key="2">
    <citation type="submission" date="2025-09" db="UniProtKB">
        <authorList>
            <consortium name="Ensembl"/>
        </authorList>
    </citation>
    <scope>IDENTIFICATION</scope>
</reference>
<dbReference type="PANTHER" id="PTHR11683">
    <property type="entry name" value="MYELIN PROTEOLIPID"/>
    <property type="match status" value="1"/>
</dbReference>
<dbReference type="PRINTS" id="PR00214">
    <property type="entry name" value="MYELINPLP"/>
</dbReference>
<reference evidence="2" key="1">
    <citation type="submission" date="2025-08" db="UniProtKB">
        <authorList>
            <consortium name="Ensembl"/>
        </authorList>
    </citation>
    <scope>IDENTIFICATION</scope>
</reference>
<feature type="transmembrane region" description="Helical" evidence="1">
    <location>
        <begin position="18"/>
        <end position="40"/>
    </location>
</feature>
<evidence type="ECO:0000256" key="1">
    <source>
        <dbReference type="SAM" id="Phobius"/>
    </source>
</evidence>
<dbReference type="GO" id="GO:0061564">
    <property type="term" value="P:axon development"/>
    <property type="evidence" value="ECO:0007669"/>
    <property type="project" value="TreeGrafter"/>
</dbReference>
<dbReference type="GO" id="GO:0022010">
    <property type="term" value="P:central nervous system myelination"/>
    <property type="evidence" value="ECO:0007669"/>
    <property type="project" value="TreeGrafter"/>
</dbReference>
<dbReference type="GO" id="GO:0019911">
    <property type="term" value="F:structural constituent of myelin sheath"/>
    <property type="evidence" value="ECO:0007669"/>
    <property type="project" value="TreeGrafter"/>
</dbReference>
<feature type="transmembrane region" description="Helical" evidence="1">
    <location>
        <begin position="127"/>
        <end position="155"/>
    </location>
</feature>
<feature type="transmembrane region" description="Helical" evidence="1">
    <location>
        <begin position="216"/>
        <end position="236"/>
    </location>
</feature>
<dbReference type="GeneTree" id="ENSGT00390000006915"/>
<dbReference type="Proteomes" id="UP000261380">
    <property type="component" value="Unplaced"/>
</dbReference>
<dbReference type="AlphaFoldDB" id="A0A3B5LW05"/>
<sequence>IGCYDCCMRCLGGVPYCSLVATLLCFSGIALFCGCGHQALTETERLIETYFARNLHDYITLAYIIQYFQYVIYGLASFFFLYCIALLAEGFYTTSAAKQTFGEFRSTMCGRCLSSSVSRLKITITHYFFIVMTYLLAVLWLLVFAFSALPVYFFYNMDATCSTIAVLTETPASINQLCVDARQYGLLPWNAVPGKACGMTLSSICKTREYQMTYNLYVAAFAGAGITLLALLTYTVSSTYNFAVLRYLGRKGIGPRC</sequence>
<name>A0A3B5LW05_9TELE</name>
<feature type="transmembrane region" description="Helical" evidence="1">
    <location>
        <begin position="61"/>
        <end position="88"/>
    </location>
</feature>
<organism evidence="2 3">
    <name type="scientific">Xiphophorus couchianus</name>
    <name type="common">Monterrey platyfish</name>
    <dbReference type="NCBI Taxonomy" id="32473"/>
    <lineage>
        <taxon>Eukaryota</taxon>
        <taxon>Metazoa</taxon>
        <taxon>Chordata</taxon>
        <taxon>Craniata</taxon>
        <taxon>Vertebrata</taxon>
        <taxon>Euteleostomi</taxon>
        <taxon>Actinopterygii</taxon>
        <taxon>Neopterygii</taxon>
        <taxon>Teleostei</taxon>
        <taxon>Neoteleostei</taxon>
        <taxon>Acanthomorphata</taxon>
        <taxon>Ovalentaria</taxon>
        <taxon>Atherinomorphae</taxon>
        <taxon>Cyprinodontiformes</taxon>
        <taxon>Poeciliidae</taxon>
        <taxon>Poeciliinae</taxon>
        <taxon>Xiphophorus</taxon>
    </lineage>
</organism>
<dbReference type="GO" id="GO:0005886">
    <property type="term" value="C:plasma membrane"/>
    <property type="evidence" value="ECO:0007669"/>
    <property type="project" value="TreeGrafter"/>
</dbReference>
<dbReference type="GO" id="GO:0043209">
    <property type="term" value="C:myelin sheath"/>
    <property type="evidence" value="ECO:0007669"/>
    <property type="project" value="TreeGrafter"/>
</dbReference>
<keyword evidence="1" id="KW-0812">Transmembrane</keyword>
<protein>
    <submittedName>
        <fullName evidence="2">Proteolipid protein 1a</fullName>
    </submittedName>
</protein>
<keyword evidence="1" id="KW-0472">Membrane</keyword>
<keyword evidence="1" id="KW-1133">Transmembrane helix</keyword>
<dbReference type="Pfam" id="PF01275">
    <property type="entry name" value="Myelin_PLP"/>
    <property type="match status" value="1"/>
</dbReference>
<evidence type="ECO:0000313" key="3">
    <source>
        <dbReference type="Proteomes" id="UP000261380"/>
    </source>
</evidence>
<proteinExistence type="predicted"/>
<dbReference type="PANTHER" id="PTHR11683:SF17">
    <property type="entry name" value="DMALPHA1"/>
    <property type="match status" value="1"/>
</dbReference>
<dbReference type="Ensembl" id="ENSXCOT00000012157.1">
    <property type="protein sequence ID" value="ENSXCOP00000012019.1"/>
    <property type="gene ID" value="ENSXCOG00000009096.1"/>
</dbReference>
<dbReference type="InterPro" id="IPR001614">
    <property type="entry name" value="Myelin_PLP"/>
</dbReference>
<evidence type="ECO:0000313" key="2">
    <source>
        <dbReference type="Ensembl" id="ENSXCOP00000012019.1"/>
    </source>
</evidence>
<keyword evidence="3" id="KW-1185">Reference proteome</keyword>